<proteinExistence type="predicted"/>
<evidence type="ECO:0000313" key="2">
    <source>
        <dbReference type="Proteomes" id="UP001295684"/>
    </source>
</evidence>
<organism evidence="1 2">
    <name type="scientific">Euplotes crassus</name>
    <dbReference type="NCBI Taxonomy" id="5936"/>
    <lineage>
        <taxon>Eukaryota</taxon>
        <taxon>Sar</taxon>
        <taxon>Alveolata</taxon>
        <taxon>Ciliophora</taxon>
        <taxon>Intramacronucleata</taxon>
        <taxon>Spirotrichea</taxon>
        <taxon>Hypotrichia</taxon>
        <taxon>Euplotida</taxon>
        <taxon>Euplotidae</taxon>
        <taxon>Moneuplotes</taxon>
    </lineage>
</organism>
<comment type="caution">
    <text evidence="1">The sequence shown here is derived from an EMBL/GenBank/DDBJ whole genome shotgun (WGS) entry which is preliminary data.</text>
</comment>
<dbReference type="AlphaFoldDB" id="A0AAD1XYK4"/>
<accession>A0AAD1XYK4</accession>
<name>A0AAD1XYK4_EUPCR</name>
<reference evidence="1" key="1">
    <citation type="submission" date="2023-07" db="EMBL/GenBank/DDBJ databases">
        <authorList>
            <consortium name="AG Swart"/>
            <person name="Singh M."/>
            <person name="Singh A."/>
            <person name="Seah K."/>
            <person name="Emmerich C."/>
        </authorList>
    </citation>
    <scope>NUCLEOTIDE SEQUENCE</scope>
    <source>
        <strain evidence="1">DP1</strain>
    </source>
</reference>
<dbReference type="Proteomes" id="UP001295684">
    <property type="component" value="Unassembled WGS sequence"/>
</dbReference>
<evidence type="ECO:0000313" key="1">
    <source>
        <dbReference type="EMBL" id="CAI2381284.1"/>
    </source>
</evidence>
<dbReference type="EMBL" id="CAMPGE010023331">
    <property type="protein sequence ID" value="CAI2381284.1"/>
    <property type="molecule type" value="Genomic_DNA"/>
</dbReference>
<protein>
    <submittedName>
        <fullName evidence="1">Uncharacterized protein</fullName>
    </submittedName>
</protein>
<keyword evidence="2" id="KW-1185">Reference proteome</keyword>
<gene>
    <name evidence="1" type="ORF">ECRASSUSDP1_LOCUS22736</name>
</gene>
<sequence>MRKLVKIFDQILDAMKEAHEIFIESIMYESFNKQDFANLFILCNDFKDTEYLIPYTYSKQHED</sequence>